<reference evidence="2 3" key="1">
    <citation type="submission" date="2020-02" db="EMBL/GenBank/DDBJ databases">
        <title>A chromosome-scale genome assembly of the black bullhead catfish (Ameiurus melas).</title>
        <authorList>
            <person name="Wen M."/>
            <person name="Zham M."/>
            <person name="Cabau C."/>
            <person name="Klopp C."/>
            <person name="Donnadieu C."/>
            <person name="Roques C."/>
            <person name="Bouchez O."/>
            <person name="Lampietro C."/>
            <person name="Jouanno E."/>
            <person name="Herpin A."/>
            <person name="Louis A."/>
            <person name="Berthelot C."/>
            <person name="Parey E."/>
            <person name="Roest-Crollius H."/>
            <person name="Braasch I."/>
            <person name="Postlethwait J."/>
            <person name="Robinson-Rechavi M."/>
            <person name="Echchiki A."/>
            <person name="Begum T."/>
            <person name="Montfort J."/>
            <person name="Schartl M."/>
            <person name="Bobe J."/>
            <person name="Guiguen Y."/>
        </authorList>
    </citation>
    <scope>NUCLEOTIDE SEQUENCE [LARGE SCALE GENOMIC DNA]</scope>
    <source>
        <strain evidence="2">M_S1</strain>
        <tissue evidence="2">Blood</tissue>
    </source>
</reference>
<organism evidence="2 3">
    <name type="scientific">Ameiurus melas</name>
    <name type="common">Black bullhead</name>
    <name type="synonym">Silurus melas</name>
    <dbReference type="NCBI Taxonomy" id="219545"/>
    <lineage>
        <taxon>Eukaryota</taxon>
        <taxon>Metazoa</taxon>
        <taxon>Chordata</taxon>
        <taxon>Craniata</taxon>
        <taxon>Vertebrata</taxon>
        <taxon>Euteleostomi</taxon>
        <taxon>Actinopterygii</taxon>
        <taxon>Neopterygii</taxon>
        <taxon>Teleostei</taxon>
        <taxon>Ostariophysi</taxon>
        <taxon>Siluriformes</taxon>
        <taxon>Ictaluridae</taxon>
        <taxon>Ameiurus</taxon>
    </lineage>
</organism>
<evidence type="ECO:0000313" key="3">
    <source>
        <dbReference type="Proteomes" id="UP000593565"/>
    </source>
</evidence>
<dbReference type="AlphaFoldDB" id="A0A7J5ZQM0"/>
<evidence type="ECO:0000256" key="1">
    <source>
        <dbReference type="SAM" id="MobiDB-lite"/>
    </source>
</evidence>
<evidence type="ECO:0000313" key="2">
    <source>
        <dbReference type="EMBL" id="KAF4072049.1"/>
    </source>
</evidence>
<protein>
    <submittedName>
        <fullName evidence="2">Uncharacterized protein</fullName>
    </submittedName>
</protein>
<dbReference type="Proteomes" id="UP000593565">
    <property type="component" value="Unassembled WGS sequence"/>
</dbReference>
<sequence>MRCCPGWIVHPKTKKCTKSKCSPYCYNRAMCRKQSLCQCRLGSQHCKQNQTTSSSEISSTPVTVPEAMPTYKTTPSPVLPTPVTNDSNMEKYSVRWKPLR</sequence>
<name>A0A7J5ZQM0_AMEME</name>
<keyword evidence="3" id="KW-1185">Reference proteome</keyword>
<accession>A0A7J5ZQM0</accession>
<feature type="region of interest" description="Disordered" evidence="1">
    <location>
        <begin position="49"/>
        <end position="100"/>
    </location>
</feature>
<dbReference type="EMBL" id="JAAGNN010000026">
    <property type="protein sequence ID" value="KAF4072049.1"/>
    <property type="molecule type" value="Genomic_DNA"/>
</dbReference>
<proteinExistence type="predicted"/>
<feature type="compositionally biased region" description="Low complexity" evidence="1">
    <location>
        <begin position="73"/>
        <end position="84"/>
    </location>
</feature>
<gene>
    <name evidence="2" type="ORF">AMELA_G00269970</name>
</gene>
<comment type="caution">
    <text evidence="2">The sequence shown here is derived from an EMBL/GenBank/DDBJ whole genome shotgun (WGS) entry which is preliminary data.</text>
</comment>
<feature type="compositionally biased region" description="Polar residues" evidence="1">
    <location>
        <begin position="49"/>
        <end position="62"/>
    </location>
</feature>